<accession>A0ABD2I288</accession>
<dbReference type="Proteomes" id="UP001620645">
    <property type="component" value="Unassembled WGS sequence"/>
</dbReference>
<feature type="compositionally biased region" description="Low complexity" evidence="1">
    <location>
        <begin position="1"/>
        <end position="10"/>
    </location>
</feature>
<organism evidence="3 4">
    <name type="scientific">Heterodera schachtii</name>
    <name type="common">Sugarbeet cyst nematode worm</name>
    <name type="synonym">Tylenchus schachtii</name>
    <dbReference type="NCBI Taxonomy" id="97005"/>
    <lineage>
        <taxon>Eukaryota</taxon>
        <taxon>Metazoa</taxon>
        <taxon>Ecdysozoa</taxon>
        <taxon>Nematoda</taxon>
        <taxon>Chromadorea</taxon>
        <taxon>Rhabditida</taxon>
        <taxon>Tylenchina</taxon>
        <taxon>Tylenchomorpha</taxon>
        <taxon>Tylenchoidea</taxon>
        <taxon>Heteroderidae</taxon>
        <taxon>Heteroderinae</taxon>
        <taxon>Heterodera</taxon>
    </lineage>
</organism>
<comment type="caution">
    <text evidence="3">The sequence shown here is derived from an EMBL/GenBank/DDBJ whole genome shotgun (WGS) entry which is preliminary data.</text>
</comment>
<dbReference type="AlphaFoldDB" id="A0ABD2I288"/>
<reference evidence="3 4" key="1">
    <citation type="submission" date="2024-10" db="EMBL/GenBank/DDBJ databases">
        <authorList>
            <person name="Kim D."/>
        </authorList>
    </citation>
    <scope>NUCLEOTIDE SEQUENCE [LARGE SCALE GENOMIC DNA]</scope>
    <source>
        <strain evidence="3">Taebaek</strain>
    </source>
</reference>
<dbReference type="InterPro" id="IPR001870">
    <property type="entry name" value="B30.2/SPRY"/>
</dbReference>
<dbReference type="InterPro" id="IPR003877">
    <property type="entry name" value="SPRY_dom"/>
</dbReference>
<dbReference type="SUPFAM" id="SSF49899">
    <property type="entry name" value="Concanavalin A-like lectins/glucanases"/>
    <property type="match status" value="1"/>
</dbReference>
<evidence type="ECO:0000259" key="2">
    <source>
        <dbReference type="PROSITE" id="PS50188"/>
    </source>
</evidence>
<feature type="region of interest" description="Disordered" evidence="1">
    <location>
        <begin position="1"/>
        <end position="24"/>
    </location>
</feature>
<dbReference type="InterPro" id="IPR044736">
    <property type="entry name" value="Gid1/RanBPM/SPLA_SPRY"/>
</dbReference>
<feature type="compositionally biased region" description="Basic and acidic residues" evidence="1">
    <location>
        <begin position="11"/>
        <end position="20"/>
    </location>
</feature>
<evidence type="ECO:0000256" key="1">
    <source>
        <dbReference type="SAM" id="MobiDB-lite"/>
    </source>
</evidence>
<dbReference type="SMART" id="SM00449">
    <property type="entry name" value="SPRY"/>
    <property type="match status" value="1"/>
</dbReference>
<name>A0ABD2I288_HETSC</name>
<dbReference type="EMBL" id="JBICCN010000367">
    <property type="protein sequence ID" value="KAL3073371.1"/>
    <property type="molecule type" value="Genomic_DNA"/>
</dbReference>
<dbReference type="Gene3D" id="2.60.120.920">
    <property type="match status" value="1"/>
</dbReference>
<evidence type="ECO:0000313" key="3">
    <source>
        <dbReference type="EMBL" id="KAL3073371.1"/>
    </source>
</evidence>
<proteinExistence type="predicted"/>
<dbReference type="PROSITE" id="PS50188">
    <property type="entry name" value="B302_SPRY"/>
    <property type="match status" value="1"/>
</dbReference>
<evidence type="ECO:0000313" key="4">
    <source>
        <dbReference type="Proteomes" id="UP001620645"/>
    </source>
</evidence>
<dbReference type="InterPro" id="IPR013320">
    <property type="entry name" value="ConA-like_dom_sf"/>
</dbReference>
<sequence length="181" mass="19970">MSTSTNSMDSSDLKPAEKSGETNVTGTQRKITVLLILVVVNITEFSSAQRQSNRWDSNACHNDIKISDDKILTVLQKEDMDLFSLSRTGTYTFSNYGNFWANGSRKGTTVQFSGGDVVGFGVNLATRQIFFTKNGQHLGVAVFVAASPTDVTFFPFISLLHYNDKIEANFGPNFKFDLSTL</sequence>
<gene>
    <name evidence="3" type="ORF">niasHS_015397</name>
</gene>
<protein>
    <recommendedName>
        <fullName evidence="2">B30.2/SPRY domain-containing protein</fullName>
    </recommendedName>
</protein>
<dbReference type="CDD" id="cd12885">
    <property type="entry name" value="SPRY_RanBP_like"/>
    <property type="match status" value="1"/>
</dbReference>
<dbReference type="Pfam" id="PF00622">
    <property type="entry name" value="SPRY"/>
    <property type="match status" value="1"/>
</dbReference>
<keyword evidence="4" id="KW-1185">Reference proteome</keyword>
<feature type="domain" description="B30.2/SPRY" evidence="2">
    <location>
        <begin position="1"/>
        <end position="175"/>
    </location>
</feature>
<dbReference type="InterPro" id="IPR043136">
    <property type="entry name" value="B30.2/SPRY_sf"/>
</dbReference>